<dbReference type="STRING" id="289078.A0A2X0LR99"/>
<sequence>MSQAHKDAILTIAKPTTKVQLQRFLGSVEWSNRYFPHLAKIVAPLTNLVGDAPWTWSAAQDIAFEETKKVIDDARQLTVISQEELAPRDTDLIHWSAPPTEPVTNPSLGKYIFLQCDTSACVTYGENWWNALPVYHHSRKLTNTQLSYPTHKIELLAIFEERIKQCNSQAKKDY</sequence>
<dbReference type="InterPro" id="IPR043128">
    <property type="entry name" value="Rev_trsase/Diguanyl_cyclase"/>
</dbReference>
<dbReference type="OrthoDB" id="3033917at2759"/>
<keyword evidence="2" id="KW-1185">Reference proteome</keyword>
<reference evidence="2" key="1">
    <citation type="submission" date="2016-10" db="EMBL/GenBank/DDBJ databases">
        <authorList>
            <person name="Jeantristanb JTB J.-T."/>
            <person name="Ricardo R."/>
        </authorList>
    </citation>
    <scope>NUCLEOTIDE SEQUENCE [LARGE SCALE GENOMIC DNA]</scope>
</reference>
<gene>
    <name evidence="1" type="ORF">BZ3500_MVSOF-1268-A1-R1_CHR8-2G10074</name>
</gene>
<proteinExistence type="predicted"/>
<dbReference type="InterPro" id="IPR043502">
    <property type="entry name" value="DNA/RNA_pol_sf"/>
</dbReference>
<dbReference type="SUPFAM" id="SSF56672">
    <property type="entry name" value="DNA/RNA polymerases"/>
    <property type="match status" value="1"/>
</dbReference>
<dbReference type="AlphaFoldDB" id="A0A2X0LR99"/>
<accession>A0A2X0LR99</accession>
<evidence type="ECO:0000313" key="1">
    <source>
        <dbReference type="EMBL" id="SCZ96256.1"/>
    </source>
</evidence>
<evidence type="ECO:0000313" key="2">
    <source>
        <dbReference type="Proteomes" id="UP000249723"/>
    </source>
</evidence>
<dbReference type="Gene3D" id="3.30.70.270">
    <property type="match status" value="1"/>
</dbReference>
<dbReference type="Proteomes" id="UP000249723">
    <property type="component" value="Unassembled WGS sequence"/>
</dbReference>
<name>A0A2X0LR99_9BASI</name>
<protein>
    <submittedName>
        <fullName evidence="1">BZ3500_MvSof-1268-A1-R1_Chr8-2g10074 protein</fullName>
    </submittedName>
</protein>
<dbReference type="PANTHER" id="PTHR33064:SF37">
    <property type="entry name" value="RIBONUCLEASE H"/>
    <property type="match status" value="1"/>
</dbReference>
<dbReference type="InterPro" id="IPR051320">
    <property type="entry name" value="Viral_Replic_Matur_Polypro"/>
</dbReference>
<dbReference type="EMBL" id="FMWP01000088">
    <property type="protein sequence ID" value="SCZ96256.1"/>
    <property type="molecule type" value="Genomic_DNA"/>
</dbReference>
<organism evidence="1 2">
    <name type="scientific">Microbotryum saponariae</name>
    <dbReference type="NCBI Taxonomy" id="289078"/>
    <lineage>
        <taxon>Eukaryota</taxon>
        <taxon>Fungi</taxon>
        <taxon>Dikarya</taxon>
        <taxon>Basidiomycota</taxon>
        <taxon>Pucciniomycotina</taxon>
        <taxon>Microbotryomycetes</taxon>
        <taxon>Microbotryales</taxon>
        <taxon>Microbotryaceae</taxon>
        <taxon>Microbotryum</taxon>
    </lineage>
</organism>
<dbReference type="PANTHER" id="PTHR33064">
    <property type="entry name" value="POL PROTEIN"/>
    <property type="match status" value="1"/>
</dbReference>